<dbReference type="EMBL" id="ML178879">
    <property type="protein sequence ID" value="TFK95602.1"/>
    <property type="molecule type" value="Genomic_DNA"/>
</dbReference>
<gene>
    <name evidence="1" type="ORF">BDV98DRAFT_577464</name>
</gene>
<dbReference type="Proteomes" id="UP000305067">
    <property type="component" value="Unassembled WGS sequence"/>
</dbReference>
<sequence>MDPATCPTSLPQDILDEILHQITDTATLRNCSLSSRQLLYVSRKALFSTIRVTSRNIYLVISTLTPNTGSLCTIPTTAPKVLSINGDLPFYSTIDSRSLSQALDASLRRFRFSIERIELHGVRWGGMARLFGEAMSGLVNVSEIELDGVVVSNCEEARRETVRFLDDFKQLSTLSVKDLHLASAVEAKPSWAKPLAPSSVPSAQCSVVDSASHPIPFPPLFKQSASIALSLDTSDALNIVQQFTSSAVAVPLYHSQAVMPRRISSLTFHRLQLSSDPLEEPTLQPGSQVVDVQNTVLANIAEELETLSLVASAYELMGSDHPPNDLSHSPRLHHVHFAFTDVSIRHIGGKPFDSIMRSLNTIPSTTDHPFSQVLDSQLDTIEITLKFTNWLGQPDHRLVPQLFLWKQLDDFVRLRLGWTSPTVAVDAAEDEDGPLTRTRGVKVNLDFGLERHFDPRKAPSSDEQVRIKALSMQVVRQQIVDSMGFCSSLGVLFVGESAGLPV</sequence>
<accession>A0A5C3Q0V1</accession>
<evidence type="ECO:0000313" key="2">
    <source>
        <dbReference type="Proteomes" id="UP000305067"/>
    </source>
</evidence>
<evidence type="ECO:0008006" key="3">
    <source>
        <dbReference type="Google" id="ProtNLM"/>
    </source>
</evidence>
<dbReference type="OrthoDB" id="3039141at2759"/>
<organism evidence="1 2">
    <name type="scientific">Pterulicium gracile</name>
    <dbReference type="NCBI Taxonomy" id="1884261"/>
    <lineage>
        <taxon>Eukaryota</taxon>
        <taxon>Fungi</taxon>
        <taxon>Dikarya</taxon>
        <taxon>Basidiomycota</taxon>
        <taxon>Agaricomycotina</taxon>
        <taxon>Agaricomycetes</taxon>
        <taxon>Agaricomycetidae</taxon>
        <taxon>Agaricales</taxon>
        <taxon>Pleurotineae</taxon>
        <taxon>Pterulaceae</taxon>
        <taxon>Pterulicium</taxon>
    </lineage>
</organism>
<reference evidence="1 2" key="1">
    <citation type="journal article" date="2019" name="Nat. Ecol. Evol.">
        <title>Megaphylogeny resolves global patterns of mushroom evolution.</title>
        <authorList>
            <person name="Varga T."/>
            <person name="Krizsan K."/>
            <person name="Foldi C."/>
            <person name="Dima B."/>
            <person name="Sanchez-Garcia M."/>
            <person name="Sanchez-Ramirez S."/>
            <person name="Szollosi G.J."/>
            <person name="Szarkandi J.G."/>
            <person name="Papp V."/>
            <person name="Albert L."/>
            <person name="Andreopoulos W."/>
            <person name="Angelini C."/>
            <person name="Antonin V."/>
            <person name="Barry K.W."/>
            <person name="Bougher N.L."/>
            <person name="Buchanan P."/>
            <person name="Buyck B."/>
            <person name="Bense V."/>
            <person name="Catcheside P."/>
            <person name="Chovatia M."/>
            <person name="Cooper J."/>
            <person name="Damon W."/>
            <person name="Desjardin D."/>
            <person name="Finy P."/>
            <person name="Geml J."/>
            <person name="Haridas S."/>
            <person name="Hughes K."/>
            <person name="Justo A."/>
            <person name="Karasinski D."/>
            <person name="Kautmanova I."/>
            <person name="Kiss B."/>
            <person name="Kocsube S."/>
            <person name="Kotiranta H."/>
            <person name="LaButti K.M."/>
            <person name="Lechner B.E."/>
            <person name="Liimatainen K."/>
            <person name="Lipzen A."/>
            <person name="Lukacs Z."/>
            <person name="Mihaltcheva S."/>
            <person name="Morgado L.N."/>
            <person name="Niskanen T."/>
            <person name="Noordeloos M.E."/>
            <person name="Ohm R.A."/>
            <person name="Ortiz-Santana B."/>
            <person name="Ovrebo C."/>
            <person name="Racz N."/>
            <person name="Riley R."/>
            <person name="Savchenko A."/>
            <person name="Shiryaev A."/>
            <person name="Soop K."/>
            <person name="Spirin V."/>
            <person name="Szebenyi C."/>
            <person name="Tomsovsky M."/>
            <person name="Tulloss R.E."/>
            <person name="Uehling J."/>
            <person name="Grigoriev I.V."/>
            <person name="Vagvolgyi C."/>
            <person name="Papp T."/>
            <person name="Martin F.M."/>
            <person name="Miettinen O."/>
            <person name="Hibbett D.S."/>
            <person name="Nagy L.G."/>
        </authorList>
    </citation>
    <scope>NUCLEOTIDE SEQUENCE [LARGE SCALE GENOMIC DNA]</scope>
    <source>
        <strain evidence="1 2">CBS 309.79</strain>
    </source>
</reference>
<proteinExistence type="predicted"/>
<dbReference type="AlphaFoldDB" id="A0A5C3Q0V1"/>
<keyword evidence="2" id="KW-1185">Reference proteome</keyword>
<name>A0A5C3Q0V1_9AGAR</name>
<evidence type="ECO:0000313" key="1">
    <source>
        <dbReference type="EMBL" id="TFK95602.1"/>
    </source>
</evidence>
<protein>
    <recommendedName>
        <fullName evidence="3">F-box domain-containing protein</fullName>
    </recommendedName>
</protein>